<proteinExistence type="predicted"/>
<dbReference type="InterPro" id="IPR036397">
    <property type="entry name" value="RNaseH_sf"/>
</dbReference>
<organism evidence="1">
    <name type="scientific">Escherichia phage 18-1-2</name>
    <dbReference type="NCBI Taxonomy" id="2883041"/>
    <lineage>
        <taxon>Viruses</taxon>
        <taxon>Duplodnaviria</taxon>
        <taxon>Heunggongvirae</taxon>
        <taxon>Uroviricota</taxon>
        <taxon>Caudoviricetes</taxon>
        <taxon>Vequintavirinae</taxon>
        <taxon>Avunavirus</taxon>
    </lineage>
</organism>
<reference evidence="1" key="1">
    <citation type="submission" date="2021-09" db="EMBL/GenBank/DDBJ databases">
        <authorList>
            <person name="Huang Q."/>
            <person name="Tao Y."/>
        </authorList>
    </citation>
    <scope>NUCLEOTIDE SEQUENCE</scope>
</reference>
<accession>A0A8K1QPD0</accession>
<dbReference type="Gene3D" id="3.30.420.10">
    <property type="entry name" value="Ribonuclease H-like superfamily/Ribonuclease H"/>
    <property type="match status" value="1"/>
</dbReference>
<name>A0A8K1QPD0_9CAUD</name>
<evidence type="ECO:0000313" key="1">
    <source>
        <dbReference type="EMBL" id="UDW09932.1"/>
    </source>
</evidence>
<protein>
    <submittedName>
        <fullName evidence="1">Uncharacterized protein</fullName>
    </submittedName>
</protein>
<sequence>MSVDQSISHCAVVIWEHGVPIYREMIRTGSNSSRSKKNKDVVYYDTVYEQIRHIVQKILELVDKYKIDKYVMEDLSFGSVGNATRDLAGLFHCIVYALCDKSPEWLDNIHKIPPTSLKSFARNLLPEKDREIVKERLDKKTGKKVYSSRKVKMEKSHMIRAVDCVCPGWLDGITLAAGKSDYADAYLIGKKFLEELSQEKDKNNRK</sequence>
<dbReference type="GO" id="GO:0003676">
    <property type="term" value="F:nucleic acid binding"/>
    <property type="evidence" value="ECO:0007669"/>
    <property type="project" value="InterPro"/>
</dbReference>
<dbReference type="EMBL" id="OK136181">
    <property type="protein sequence ID" value="UDW09932.1"/>
    <property type="molecule type" value="Genomic_DNA"/>
</dbReference>